<evidence type="ECO:0000256" key="2">
    <source>
        <dbReference type="ARBA" id="ARBA00023204"/>
    </source>
</evidence>
<organism evidence="4 5">
    <name type="scientific">Georgenia deserti</name>
    <dbReference type="NCBI Taxonomy" id="2093781"/>
    <lineage>
        <taxon>Bacteria</taxon>
        <taxon>Bacillati</taxon>
        <taxon>Actinomycetota</taxon>
        <taxon>Actinomycetes</taxon>
        <taxon>Micrococcales</taxon>
        <taxon>Bogoriellaceae</taxon>
        <taxon>Georgenia</taxon>
    </lineage>
</organism>
<evidence type="ECO:0000313" key="4">
    <source>
        <dbReference type="EMBL" id="MFD1719553.1"/>
    </source>
</evidence>
<gene>
    <name evidence="4" type="ORF">ACFSE6_17045</name>
</gene>
<dbReference type="Proteomes" id="UP001597277">
    <property type="component" value="Unassembled WGS sequence"/>
</dbReference>
<sequence>MPSTTAPAAHVPADAQRRWTPGWPLRPGPTLGVLQHGPADPTVRTGAGVWWRGLRTPEGAATLRVEFAGGDVRAAAWGAGAAWAVAQVPALLGAEDATRSFEPGHHRVVAELARRFAHLRLARTGMVWDALVPAIIEQKVTGSEAFAGYRRLVRGHGDRAPGPGGDLGLWVPPAPETVARIPSYAWLRLGISPQRARTLVSAARVAPSLERAADADSREADRRLRSLPGIGPWTSAETRVRTHGDADAVSFGDYNVARDIGWALTGRFDVDDDGLAELLEPFRPHRYRVQRLVELAGLRQPRRGPRMPARTHLPIS</sequence>
<feature type="region of interest" description="Disordered" evidence="3">
    <location>
        <begin position="1"/>
        <end position="22"/>
    </location>
</feature>
<dbReference type="PANTHER" id="PTHR43003:SF6">
    <property type="entry name" value="DNA GLYCOSYLASE"/>
    <property type="match status" value="1"/>
</dbReference>
<keyword evidence="5" id="KW-1185">Reference proteome</keyword>
<reference evidence="5" key="1">
    <citation type="journal article" date="2019" name="Int. J. Syst. Evol. Microbiol.">
        <title>The Global Catalogue of Microorganisms (GCM) 10K type strain sequencing project: providing services to taxonomists for standard genome sequencing and annotation.</title>
        <authorList>
            <consortium name="The Broad Institute Genomics Platform"/>
            <consortium name="The Broad Institute Genome Sequencing Center for Infectious Disease"/>
            <person name="Wu L."/>
            <person name="Ma J."/>
        </authorList>
    </citation>
    <scope>NUCLEOTIDE SEQUENCE [LARGE SCALE GENOMIC DNA]</scope>
    <source>
        <strain evidence="5">JCM 17130</strain>
    </source>
</reference>
<dbReference type="RefSeq" id="WP_388010083.1">
    <property type="nucleotide sequence ID" value="NZ_JBHUEE010000011.1"/>
</dbReference>
<dbReference type="EMBL" id="JBHUEE010000011">
    <property type="protein sequence ID" value="MFD1719553.1"/>
    <property type="molecule type" value="Genomic_DNA"/>
</dbReference>
<dbReference type="Gene3D" id="1.10.340.30">
    <property type="entry name" value="Hypothetical protein, domain 2"/>
    <property type="match status" value="1"/>
</dbReference>
<name>A0ABW4L7M4_9MICO</name>
<accession>A0ABW4L7M4</accession>
<evidence type="ECO:0000256" key="1">
    <source>
        <dbReference type="ARBA" id="ARBA00022763"/>
    </source>
</evidence>
<dbReference type="SUPFAM" id="SSF48150">
    <property type="entry name" value="DNA-glycosylase"/>
    <property type="match status" value="1"/>
</dbReference>
<keyword evidence="2" id="KW-0234">DNA repair</keyword>
<evidence type="ECO:0000313" key="5">
    <source>
        <dbReference type="Proteomes" id="UP001597277"/>
    </source>
</evidence>
<dbReference type="InterPro" id="IPR011257">
    <property type="entry name" value="DNA_glycosylase"/>
</dbReference>
<dbReference type="InterPro" id="IPR051912">
    <property type="entry name" value="Alkylbase_DNA_Glycosylase/TA"/>
</dbReference>
<comment type="caution">
    <text evidence="4">The sequence shown here is derived from an EMBL/GenBank/DDBJ whole genome shotgun (WGS) entry which is preliminary data.</text>
</comment>
<proteinExistence type="predicted"/>
<evidence type="ECO:0000256" key="3">
    <source>
        <dbReference type="SAM" id="MobiDB-lite"/>
    </source>
</evidence>
<protein>
    <submittedName>
        <fullName evidence="4">DNA-3-methyladenine glycosylase family protein</fullName>
    </submittedName>
</protein>
<keyword evidence="1" id="KW-0227">DNA damage</keyword>
<dbReference type="PANTHER" id="PTHR43003">
    <property type="entry name" value="DNA-3-METHYLADENINE GLYCOSYLASE"/>
    <property type="match status" value="1"/>
</dbReference>